<dbReference type="STRING" id="1121391.SAMN02745206_02249"/>
<accession>A0A1M5CQN4</accession>
<proteinExistence type="inferred from homology"/>
<sequence length="155" mass="17647">MKIHLIFVGKTVFPEMEAGIQRYLDRLRHYASVEVHVVKPEKIGKRADEESVKVTEGQRILKLPAPQDVLIAWDERGRQMDSPSFAALLGRIQESARDLWMVVGGPLGLSEEVRQKANHILALSKMTLPHDLARLVVAEQLYRAFTILRGEPYHK</sequence>
<dbReference type="InterPro" id="IPR029028">
    <property type="entry name" value="Alpha/beta_knot_MTases"/>
</dbReference>
<dbReference type="AlphaFoldDB" id="A0A1M5CQN4"/>
<evidence type="ECO:0000256" key="5">
    <source>
        <dbReference type="HAMAP-Rule" id="MF_00658"/>
    </source>
</evidence>
<comment type="caution">
    <text evidence="5">Lacks conserved residue(s) required for the propagation of feature annotation.</text>
</comment>
<comment type="subunit">
    <text evidence="5">Homodimer.</text>
</comment>
<reference evidence="7" key="1">
    <citation type="submission" date="2016-11" db="EMBL/GenBank/DDBJ databases">
        <authorList>
            <person name="Varghese N."/>
            <person name="Submissions S."/>
        </authorList>
    </citation>
    <scope>NUCLEOTIDE SEQUENCE [LARGE SCALE GENOMIC DNA]</scope>
    <source>
        <strain evidence="7">DSM 9756</strain>
    </source>
</reference>
<comment type="catalytic activity">
    <reaction evidence="5">
        <text>pseudouridine(1915) in 23S rRNA + S-adenosyl-L-methionine = N(3)-methylpseudouridine(1915) in 23S rRNA + S-adenosyl-L-homocysteine + H(+)</text>
        <dbReference type="Rhea" id="RHEA:42752"/>
        <dbReference type="Rhea" id="RHEA-COMP:10221"/>
        <dbReference type="Rhea" id="RHEA-COMP:10222"/>
        <dbReference type="ChEBI" id="CHEBI:15378"/>
        <dbReference type="ChEBI" id="CHEBI:57856"/>
        <dbReference type="ChEBI" id="CHEBI:59789"/>
        <dbReference type="ChEBI" id="CHEBI:65314"/>
        <dbReference type="ChEBI" id="CHEBI:74486"/>
        <dbReference type="EC" id="2.1.1.177"/>
    </reaction>
</comment>
<evidence type="ECO:0000313" key="7">
    <source>
        <dbReference type="Proteomes" id="UP000184076"/>
    </source>
</evidence>
<dbReference type="OrthoDB" id="9806643at2"/>
<dbReference type="SUPFAM" id="SSF75217">
    <property type="entry name" value="alpha/beta knot"/>
    <property type="match status" value="1"/>
</dbReference>
<keyword evidence="1 5" id="KW-0489">Methyltransferase</keyword>
<evidence type="ECO:0000256" key="3">
    <source>
        <dbReference type="ARBA" id="ARBA00022691"/>
    </source>
</evidence>
<evidence type="ECO:0000256" key="4">
    <source>
        <dbReference type="ARBA" id="ARBA00038303"/>
    </source>
</evidence>
<evidence type="ECO:0000256" key="1">
    <source>
        <dbReference type="ARBA" id="ARBA00022603"/>
    </source>
</evidence>
<evidence type="ECO:0000256" key="2">
    <source>
        <dbReference type="ARBA" id="ARBA00022679"/>
    </source>
</evidence>
<dbReference type="EMBL" id="FQVB01000021">
    <property type="protein sequence ID" value="SHF57070.1"/>
    <property type="molecule type" value="Genomic_DNA"/>
</dbReference>
<keyword evidence="3 5" id="KW-0949">S-adenosyl-L-methionine</keyword>
<dbReference type="Pfam" id="PF02590">
    <property type="entry name" value="SPOUT_MTase"/>
    <property type="match status" value="1"/>
</dbReference>
<dbReference type="RefSeq" id="WP_073039505.1">
    <property type="nucleotide sequence ID" value="NZ_FQVB01000021.1"/>
</dbReference>
<dbReference type="PIRSF" id="PIRSF004505">
    <property type="entry name" value="MT_bac"/>
    <property type="match status" value="1"/>
</dbReference>
<comment type="function">
    <text evidence="5">Specifically methylates the pseudouridine at position 1915 (m3Psi1915) in 23S rRNA.</text>
</comment>
<feature type="binding site" evidence="5">
    <location>
        <begin position="123"/>
        <end position="128"/>
    </location>
    <ligand>
        <name>S-adenosyl-L-methionine</name>
        <dbReference type="ChEBI" id="CHEBI:59789"/>
    </ligand>
</feature>
<dbReference type="GO" id="GO:0005737">
    <property type="term" value="C:cytoplasm"/>
    <property type="evidence" value="ECO:0007669"/>
    <property type="project" value="UniProtKB-SubCell"/>
</dbReference>
<keyword evidence="5" id="KW-0698">rRNA processing</keyword>
<name>A0A1M5CQN4_9BACT</name>
<dbReference type="PANTHER" id="PTHR33603:SF1">
    <property type="entry name" value="RIBOSOMAL RNA LARGE SUBUNIT METHYLTRANSFERASE H"/>
    <property type="match status" value="1"/>
</dbReference>
<dbReference type="PANTHER" id="PTHR33603">
    <property type="entry name" value="METHYLTRANSFERASE"/>
    <property type="match status" value="1"/>
</dbReference>
<dbReference type="InterPro" id="IPR029026">
    <property type="entry name" value="tRNA_m1G_MTases_N"/>
</dbReference>
<dbReference type="Gene3D" id="3.40.1280.10">
    <property type="match status" value="1"/>
</dbReference>
<dbReference type="CDD" id="cd18081">
    <property type="entry name" value="RlmH-like"/>
    <property type="match status" value="1"/>
</dbReference>
<keyword evidence="5" id="KW-0963">Cytoplasm</keyword>
<comment type="similarity">
    <text evidence="4 5">Belongs to the RNA methyltransferase RlmH family.</text>
</comment>
<feature type="binding site" evidence="5">
    <location>
        <position position="104"/>
    </location>
    <ligand>
        <name>S-adenosyl-L-methionine</name>
        <dbReference type="ChEBI" id="CHEBI:59789"/>
    </ligand>
</feature>
<dbReference type="GO" id="GO:0070038">
    <property type="term" value="F:rRNA (pseudouridine-N3-)-methyltransferase activity"/>
    <property type="evidence" value="ECO:0007669"/>
    <property type="project" value="UniProtKB-UniRule"/>
</dbReference>
<keyword evidence="2 5" id="KW-0808">Transferase</keyword>
<dbReference type="HAMAP" id="MF_00658">
    <property type="entry name" value="23SrRNA_methyltr_H"/>
    <property type="match status" value="1"/>
</dbReference>
<evidence type="ECO:0000313" key="6">
    <source>
        <dbReference type="EMBL" id="SHF57070.1"/>
    </source>
</evidence>
<dbReference type="Proteomes" id="UP000184076">
    <property type="component" value="Unassembled WGS sequence"/>
</dbReference>
<protein>
    <recommendedName>
        <fullName evidence="5">Ribosomal RNA large subunit methyltransferase H</fullName>
        <ecNumber evidence="5">2.1.1.177</ecNumber>
    </recommendedName>
    <alternativeName>
        <fullName evidence="5">23S rRNA (pseudouridine1915-N3)-methyltransferase</fullName>
    </alternativeName>
    <alternativeName>
        <fullName evidence="5">23S rRNA m3Psi1915 methyltransferase</fullName>
    </alternativeName>
    <alternativeName>
        <fullName evidence="5">rRNA (pseudouridine-N3-)-methyltransferase RlmH</fullName>
    </alternativeName>
</protein>
<dbReference type="EC" id="2.1.1.177" evidence="5"/>
<dbReference type="InterPro" id="IPR003742">
    <property type="entry name" value="RlmH-like"/>
</dbReference>
<keyword evidence="7" id="KW-1185">Reference proteome</keyword>
<organism evidence="6 7">
    <name type="scientific">Desulfacinum infernum DSM 9756</name>
    <dbReference type="NCBI Taxonomy" id="1121391"/>
    <lineage>
        <taxon>Bacteria</taxon>
        <taxon>Pseudomonadati</taxon>
        <taxon>Thermodesulfobacteriota</taxon>
        <taxon>Syntrophobacteria</taxon>
        <taxon>Syntrophobacterales</taxon>
        <taxon>Syntrophobacteraceae</taxon>
        <taxon>Desulfacinum</taxon>
    </lineage>
</organism>
<comment type="subcellular location">
    <subcellularLocation>
        <location evidence="5">Cytoplasm</location>
    </subcellularLocation>
</comment>
<gene>
    <name evidence="5" type="primary">rlmH</name>
    <name evidence="6" type="ORF">SAMN02745206_02249</name>
</gene>